<name>A0A1H7UGT1_9SPHI</name>
<sequence length="1021" mass="111419">MTMNKTMYLKRNRTLAGKMAAILLLFLPICAWAQETRPLINSTLDGVVLDVLTREPLAGATLQLEGVTHSTTTDREGKFRFVTGQRFPYAIVVSYLGYKTITVVADGSPITVLLEQDATGLDEVVVTGVAEGTSRKRLSFALTKVDNELINTVPATDASTSLRGKVAGLRIDQSGGNQGASVYLRGSKSVTGNIEPLIVVDGFVTGLRLADLNPNDIESIEVVKGAAASALYGTRGEGGIIQVLTKQGRKGRKLDITVDNELGFSDVLLLPPTSNRHHFKVNPDGSFLLVDGARVIDYQENGFSVNLHPYKDFYDNTKNILGRNSFYTNSASVSANDDRYSAYLSAQNQYRGGVSDAVGADTRQNLLFNLGYKASPKVTADITAQYSHFDSPSEAVSSRSDGLLYSTLLVEPHINLAEKGDDGRYVFFPSGSDLPGTQWSNPLYELSNKEYGYITENLLLGGKLRYAITDHLSAEGSASLQNRYYNSEVYYPIGFQTITPNINLNNGNYALATQRTDTRNGQLQLNYNRSTGKFDWGLTAKFVYESSKQTGFGGSGRNLTAPVKSLNVTEPATRSLSSSWAKTVNYGYFLNAKIAWDDKLFVDGLVRLDQSSRFGRDVGTAVFPRISAAYRITQDVDLNALTELKFRVAYGQAGSLPPFGAKDSRVAISNSGGVSYTQNDNTDLKRAVTEETELGFDATLWDRVNVQFNYAFSNSTNDFIAVPAFAPIAGSANIYDNLGAVKSNSLELEINGRAVSKGRFAWTPGLTFSRVRSEITSLGNVPEFTSGGYRKAVGASTTAIYGYSIFSSLSQLETNEAGLVINAGDGTKRVDDYAVNEFGVLVEKAALGTADEAPVFYVNEATGNAKIIGDAMPDFNVGFANTVSYGPFSLYAVLDWQQGGQKFNETAQYLTYVYRSEFSDLTAQAGKPLNFTTRVFNASQVTDYWIESTTHVALRELSLSYKIPTERLGIKKVLQNATFSLIGRNLFIWTNYKGVNVDGIGQDGFNYPSYRIVSGKLTFNF</sequence>
<evidence type="ECO:0000256" key="7">
    <source>
        <dbReference type="ARBA" id="ARBA00023237"/>
    </source>
</evidence>
<keyword evidence="7 8" id="KW-0998">Cell outer membrane</keyword>
<dbReference type="InterPro" id="IPR012910">
    <property type="entry name" value="Plug_dom"/>
</dbReference>
<evidence type="ECO:0000256" key="4">
    <source>
        <dbReference type="ARBA" id="ARBA00022692"/>
    </source>
</evidence>
<dbReference type="InterPro" id="IPR037066">
    <property type="entry name" value="Plug_dom_sf"/>
</dbReference>
<keyword evidence="4 8" id="KW-0812">Transmembrane</keyword>
<keyword evidence="5 9" id="KW-0732">Signal</keyword>
<dbReference type="Gene3D" id="2.60.40.1120">
    <property type="entry name" value="Carboxypeptidase-like, regulatory domain"/>
    <property type="match status" value="1"/>
</dbReference>
<evidence type="ECO:0000256" key="2">
    <source>
        <dbReference type="ARBA" id="ARBA00022448"/>
    </source>
</evidence>
<accession>A0A1H7UGT1</accession>
<dbReference type="PANTHER" id="PTHR30069">
    <property type="entry name" value="TONB-DEPENDENT OUTER MEMBRANE RECEPTOR"/>
    <property type="match status" value="1"/>
</dbReference>
<keyword evidence="12" id="KW-1185">Reference proteome</keyword>
<evidence type="ECO:0000256" key="1">
    <source>
        <dbReference type="ARBA" id="ARBA00004571"/>
    </source>
</evidence>
<evidence type="ECO:0000313" key="11">
    <source>
        <dbReference type="EMBL" id="SEL96009.1"/>
    </source>
</evidence>
<dbReference type="Gene3D" id="2.40.170.20">
    <property type="entry name" value="TonB-dependent receptor, beta-barrel domain"/>
    <property type="match status" value="1"/>
</dbReference>
<dbReference type="GO" id="GO:0009279">
    <property type="term" value="C:cell outer membrane"/>
    <property type="evidence" value="ECO:0007669"/>
    <property type="project" value="UniProtKB-SubCell"/>
</dbReference>
<feature type="signal peptide" evidence="9">
    <location>
        <begin position="1"/>
        <end position="33"/>
    </location>
</feature>
<feature type="domain" description="TonB-dependent receptor plug" evidence="10">
    <location>
        <begin position="138"/>
        <end position="240"/>
    </location>
</feature>
<dbReference type="GO" id="GO:0044718">
    <property type="term" value="P:siderophore transmembrane transport"/>
    <property type="evidence" value="ECO:0007669"/>
    <property type="project" value="TreeGrafter"/>
</dbReference>
<dbReference type="NCBIfam" id="TIGR04056">
    <property type="entry name" value="OMP_RagA_SusC"/>
    <property type="match status" value="1"/>
</dbReference>
<feature type="chain" id="PRO_5011628495" evidence="9">
    <location>
        <begin position="34"/>
        <end position="1021"/>
    </location>
</feature>
<evidence type="ECO:0000256" key="6">
    <source>
        <dbReference type="ARBA" id="ARBA00023136"/>
    </source>
</evidence>
<evidence type="ECO:0000256" key="8">
    <source>
        <dbReference type="PROSITE-ProRule" id="PRU01360"/>
    </source>
</evidence>
<comment type="subcellular location">
    <subcellularLocation>
        <location evidence="1 8">Cell outer membrane</location>
        <topology evidence="1 8">Multi-pass membrane protein</topology>
    </subcellularLocation>
</comment>
<organism evidence="11 12">
    <name type="scientific">Parapedobacter koreensis</name>
    <dbReference type="NCBI Taxonomy" id="332977"/>
    <lineage>
        <taxon>Bacteria</taxon>
        <taxon>Pseudomonadati</taxon>
        <taxon>Bacteroidota</taxon>
        <taxon>Sphingobacteriia</taxon>
        <taxon>Sphingobacteriales</taxon>
        <taxon>Sphingobacteriaceae</taxon>
        <taxon>Parapedobacter</taxon>
    </lineage>
</organism>
<gene>
    <name evidence="11" type="ORF">SAMN05421740_11557</name>
</gene>
<dbReference type="Proteomes" id="UP000198916">
    <property type="component" value="Unassembled WGS sequence"/>
</dbReference>
<dbReference type="GO" id="GO:0015344">
    <property type="term" value="F:siderophore uptake transmembrane transporter activity"/>
    <property type="evidence" value="ECO:0007669"/>
    <property type="project" value="TreeGrafter"/>
</dbReference>
<protein>
    <submittedName>
        <fullName evidence="11">TonB-linked outer membrane protein, SusC/RagA family</fullName>
    </submittedName>
</protein>
<dbReference type="Pfam" id="PF07715">
    <property type="entry name" value="Plug"/>
    <property type="match status" value="1"/>
</dbReference>
<dbReference type="OrthoDB" id="9768177at2"/>
<dbReference type="InterPro" id="IPR023996">
    <property type="entry name" value="TonB-dep_OMP_SusC/RagA"/>
</dbReference>
<keyword evidence="2 8" id="KW-0813">Transport</keyword>
<dbReference type="EMBL" id="FNZR01000015">
    <property type="protein sequence ID" value="SEL96009.1"/>
    <property type="molecule type" value="Genomic_DNA"/>
</dbReference>
<reference evidence="12" key="1">
    <citation type="submission" date="2016-10" db="EMBL/GenBank/DDBJ databases">
        <authorList>
            <person name="Varghese N."/>
            <person name="Submissions S."/>
        </authorList>
    </citation>
    <scope>NUCLEOTIDE SEQUENCE [LARGE SCALE GENOMIC DNA]</scope>
    <source>
        <strain evidence="12">Jip14</strain>
    </source>
</reference>
<dbReference type="SUPFAM" id="SSF56935">
    <property type="entry name" value="Porins"/>
    <property type="match status" value="1"/>
</dbReference>
<dbReference type="Gene3D" id="2.170.130.10">
    <property type="entry name" value="TonB-dependent receptor, plug domain"/>
    <property type="match status" value="1"/>
</dbReference>
<dbReference type="Pfam" id="PF13715">
    <property type="entry name" value="CarbopepD_reg_2"/>
    <property type="match status" value="1"/>
</dbReference>
<evidence type="ECO:0000256" key="3">
    <source>
        <dbReference type="ARBA" id="ARBA00022452"/>
    </source>
</evidence>
<dbReference type="InterPro" id="IPR039426">
    <property type="entry name" value="TonB-dep_rcpt-like"/>
</dbReference>
<evidence type="ECO:0000256" key="9">
    <source>
        <dbReference type="SAM" id="SignalP"/>
    </source>
</evidence>
<keyword evidence="3 8" id="KW-1134">Transmembrane beta strand</keyword>
<comment type="similarity">
    <text evidence="8">Belongs to the TonB-dependent receptor family.</text>
</comment>
<dbReference type="AlphaFoldDB" id="A0A1H7UGT1"/>
<dbReference type="PANTHER" id="PTHR30069:SF29">
    <property type="entry name" value="HEMOGLOBIN AND HEMOGLOBIN-HAPTOGLOBIN-BINDING PROTEIN 1-RELATED"/>
    <property type="match status" value="1"/>
</dbReference>
<dbReference type="SUPFAM" id="SSF49464">
    <property type="entry name" value="Carboxypeptidase regulatory domain-like"/>
    <property type="match status" value="1"/>
</dbReference>
<evidence type="ECO:0000313" key="12">
    <source>
        <dbReference type="Proteomes" id="UP000198916"/>
    </source>
</evidence>
<dbReference type="STRING" id="332977.SAMN05421740_11557"/>
<evidence type="ECO:0000256" key="5">
    <source>
        <dbReference type="ARBA" id="ARBA00022729"/>
    </source>
</evidence>
<dbReference type="InterPro" id="IPR036942">
    <property type="entry name" value="Beta-barrel_TonB_sf"/>
</dbReference>
<dbReference type="InterPro" id="IPR008969">
    <property type="entry name" value="CarboxyPept-like_regulatory"/>
</dbReference>
<keyword evidence="6 8" id="KW-0472">Membrane</keyword>
<evidence type="ECO:0000259" key="10">
    <source>
        <dbReference type="Pfam" id="PF07715"/>
    </source>
</evidence>
<dbReference type="PROSITE" id="PS52016">
    <property type="entry name" value="TONB_DEPENDENT_REC_3"/>
    <property type="match status" value="1"/>
</dbReference>
<proteinExistence type="inferred from homology"/>